<name>A0A834W768_9FABA</name>
<evidence type="ECO:0000313" key="2">
    <source>
        <dbReference type="Proteomes" id="UP000634136"/>
    </source>
</evidence>
<keyword evidence="2" id="KW-1185">Reference proteome</keyword>
<dbReference type="AlphaFoldDB" id="A0A834W768"/>
<organism evidence="1 2">
    <name type="scientific">Senna tora</name>
    <dbReference type="NCBI Taxonomy" id="362788"/>
    <lineage>
        <taxon>Eukaryota</taxon>
        <taxon>Viridiplantae</taxon>
        <taxon>Streptophyta</taxon>
        <taxon>Embryophyta</taxon>
        <taxon>Tracheophyta</taxon>
        <taxon>Spermatophyta</taxon>
        <taxon>Magnoliopsida</taxon>
        <taxon>eudicotyledons</taxon>
        <taxon>Gunneridae</taxon>
        <taxon>Pentapetalae</taxon>
        <taxon>rosids</taxon>
        <taxon>fabids</taxon>
        <taxon>Fabales</taxon>
        <taxon>Fabaceae</taxon>
        <taxon>Caesalpinioideae</taxon>
        <taxon>Cassia clade</taxon>
        <taxon>Senna</taxon>
    </lineage>
</organism>
<proteinExistence type="predicted"/>
<dbReference type="Proteomes" id="UP000634136">
    <property type="component" value="Unassembled WGS sequence"/>
</dbReference>
<reference evidence="1" key="1">
    <citation type="submission" date="2020-09" db="EMBL/GenBank/DDBJ databases">
        <title>Genome-Enabled Discovery of Anthraquinone Biosynthesis in Senna tora.</title>
        <authorList>
            <person name="Kang S.-H."/>
            <person name="Pandey R.P."/>
            <person name="Lee C.-M."/>
            <person name="Sim J.-S."/>
            <person name="Jeong J.-T."/>
            <person name="Choi B.-S."/>
            <person name="Jung M."/>
            <person name="Ginzburg D."/>
            <person name="Zhao K."/>
            <person name="Won S.Y."/>
            <person name="Oh T.-J."/>
            <person name="Yu Y."/>
            <person name="Kim N.-H."/>
            <person name="Lee O.R."/>
            <person name="Lee T.-H."/>
            <person name="Bashyal P."/>
            <person name="Kim T.-S."/>
            <person name="Lee W.-H."/>
            <person name="Kawkins C."/>
            <person name="Kim C.-K."/>
            <person name="Kim J.S."/>
            <person name="Ahn B.O."/>
            <person name="Rhee S.Y."/>
            <person name="Sohng J.K."/>
        </authorList>
    </citation>
    <scope>NUCLEOTIDE SEQUENCE</scope>
    <source>
        <tissue evidence="1">Leaf</tissue>
    </source>
</reference>
<gene>
    <name evidence="1" type="ORF">G2W53_032693</name>
</gene>
<comment type="caution">
    <text evidence="1">The sequence shown here is derived from an EMBL/GenBank/DDBJ whole genome shotgun (WGS) entry which is preliminary data.</text>
</comment>
<dbReference type="EMBL" id="JAAIUW010000010">
    <property type="protein sequence ID" value="KAF7811717.1"/>
    <property type="molecule type" value="Genomic_DNA"/>
</dbReference>
<sequence length="128" mass="14029">MAVGILFPVINYVPDNAVSFTDAESDADFNHLSDSNGVSPKPEFFIFFPSSIATGGSNLYSRDEEIVRRKRSIYEYVNGVKVISDSLKKFKEKDGLTTADECESEMVLLRKTGGRRSSSANGYSGLGN</sequence>
<accession>A0A834W768</accession>
<evidence type="ECO:0000313" key="1">
    <source>
        <dbReference type="EMBL" id="KAF7811717.1"/>
    </source>
</evidence>
<protein>
    <submittedName>
        <fullName evidence="1">Uncharacterized protein</fullName>
    </submittedName>
</protein>